<evidence type="ECO:0000256" key="6">
    <source>
        <dbReference type="ARBA" id="ARBA00023136"/>
    </source>
</evidence>
<evidence type="ECO:0000256" key="5">
    <source>
        <dbReference type="ARBA" id="ARBA00022989"/>
    </source>
</evidence>
<evidence type="ECO:0000256" key="1">
    <source>
        <dbReference type="ARBA" id="ARBA00004651"/>
    </source>
</evidence>
<keyword evidence="12" id="KW-1185">Reference proteome</keyword>
<dbReference type="PANTHER" id="PTHR30221">
    <property type="entry name" value="SMALL-CONDUCTANCE MECHANOSENSITIVE CHANNEL"/>
    <property type="match status" value="1"/>
</dbReference>
<keyword evidence="6 7" id="KW-0472">Membrane</keyword>
<comment type="subcellular location">
    <subcellularLocation>
        <location evidence="1">Cell membrane</location>
        <topology evidence="1">Multi-pass membrane protein</topology>
    </subcellularLocation>
</comment>
<dbReference type="InterPro" id="IPR023408">
    <property type="entry name" value="MscS_beta-dom_sf"/>
</dbReference>
<organism evidence="11 12">
    <name type="scientific">Botrimarina hoheduenensis</name>
    <dbReference type="NCBI Taxonomy" id="2528000"/>
    <lineage>
        <taxon>Bacteria</taxon>
        <taxon>Pseudomonadati</taxon>
        <taxon>Planctomycetota</taxon>
        <taxon>Planctomycetia</taxon>
        <taxon>Pirellulales</taxon>
        <taxon>Lacipirellulaceae</taxon>
        <taxon>Botrimarina</taxon>
    </lineage>
</organism>
<dbReference type="Gene3D" id="2.30.30.60">
    <property type="match status" value="1"/>
</dbReference>
<dbReference type="EMBL" id="SJPH01000002">
    <property type="protein sequence ID" value="TWT47743.1"/>
    <property type="molecule type" value="Genomic_DNA"/>
</dbReference>
<sequence length="313" mass="33736">MDTPLAAQAATETIEKAQEAAEPLRLALEKLLNFRISEMSPADWQVLTLQGGMRVALALIILFLALTFAGWVASTVRASLTRLKFDATLSKFLAKLAWWGVVAVAGVCCLSYFGVETTSFAALLGAAGFAIGLAFQGTLSNFAAGAMLLIFRPFRVGDTVNVGGQLGTVDEIELFTTTLDTFDNRRIILPNSSVFGSTIENVTHHRVRRADIAVGVVYSADIDLTRATLETALEATPGVLHEPKPAVVLVQLGASSVDWSVRGWAPTTDFLTVKQALIRSVKNHLDRAGIGIPFPQMEIHLQTPAQESMRRVA</sequence>
<comment type="caution">
    <text evidence="11">The sequence shown here is derived from an EMBL/GenBank/DDBJ whole genome shotgun (WGS) entry which is preliminary data.</text>
</comment>
<feature type="domain" description="Mechanosensitive ion channel MscS" evidence="8">
    <location>
        <begin position="138"/>
        <end position="204"/>
    </location>
</feature>
<evidence type="ECO:0000256" key="3">
    <source>
        <dbReference type="ARBA" id="ARBA00022475"/>
    </source>
</evidence>
<evidence type="ECO:0000259" key="8">
    <source>
        <dbReference type="Pfam" id="PF00924"/>
    </source>
</evidence>
<feature type="transmembrane region" description="Helical" evidence="7">
    <location>
        <begin position="121"/>
        <end position="151"/>
    </location>
</feature>
<evidence type="ECO:0000313" key="12">
    <source>
        <dbReference type="Proteomes" id="UP000318995"/>
    </source>
</evidence>
<feature type="domain" description="Mechanosensitive ion channel MscS C-terminal" evidence="9">
    <location>
        <begin position="211"/>
        <end position="292"/>
    </location>
</feature>
<dbReference type="InterPro" id="IPR049142">
    <property type="entry name" value="MS_channel_1st"/>
</dbReference>
<dbReference type="Gene3D" id="3.30.70.100">
    <property type="match status" value="1"/>
</dbReference>
<dbReference type="PROSITE" id="PS01246">
    <property type="entry name" value="UPF0003"/>
    <property type="match status" value="1"/>
</dbReference>
<evidence type="ECO:0000256" key="7">
    <source>
        <dbReference type="SAM" id="Phobius"/>
    </source>
</evidence>
<dbReference type="InterPro" id="IPR010920">
    <property type="entry name" value="LSM_dom_sf"/>
</dbReference>
<reference evidence="11 12" key="1">
    <citation type="submission" date="2019-02" db="EMBL/GenBank/DDBJ databases">
        <title>Deep-cultivation of Planctomycetes and their phenomic and genomic characterization uncovers novel biology.</title>
        <authorList>
            <person name="Wiegand S."/>
            <person name="Jogler M."/>
            <person name="Boedeker C."/>
            <person name="Pinto D."/>
            <person name="Vollmers J."/>
            <person name="Rivas-Marin E."/>
            <person name="Kohn T."/>
            <person name="Peeters S.H."/>
            <person name="Heuer A."/>
            <person name="Rast P."/>
            <person name="Oberbeckmann S."/>
            <person name="Bunk B."/>
            <person name="Jeske O."/>
            <person name="Meyerdierks A."/>
            <person name="Storesund J.E."/>
            <person name="Kallscheuer N."/>
            <person name="Luecker S."/>
            <person name="Lage O.M."/>
            <person name="Pohl T."/>
            <person name="Merkel B.J."/>
            <person name="Hornburger P."/>
            <person name="Mueller R.-W."/>
            <person name="Bruemmer F."/>
            <person name="Labrenz M."/>
            <person name="Spormann A.M."/>
            <person name="Op Den Camp H."/>
            <person name="Overmann J."/>
            <person name="Amann R."/>
            <person name="Jetten M.S.M."/>
            <person name="Mascher T."/>
            <person name="Medema M.H."/>
            <person name="Devos D.P."/>
            <person name="Kaster A.-K."/>
            <person name="Ovreas L."/>
            <person name="Rohde M."/>
            <person name="Galperin M.Y."/>
            <person name="Jogler C."/>
        </authorList>
    </citation>
    <scope>NUCLEOTIDE SEQUENCE [LARGE SCALE GENOMIC DNA]</scope>
    <source>
        <strain evidence="11 12">Pla111</strain>
    </source>
</reference>
<evidence type="ECO:0000256" key="4">
    <source>
        <dbReference type="ARBA" id="ARBA00022692"/>
    </source>
</evidence>
<feature type="domain" description="Mechanosensitive ion channel transmembrane helices 2/3" evidence="10">
    <location>
        <begin position="100"/>
        <end position="136"/>
    </location>
</feature>
<dbReference type="Pfam" id="PF00924">
    <property type="entry name" value="MS_channel_2nd"/>
    <property type="match status" value="1"/>
</dbReference>
<dbReference type="GO" id="GO:0005886">
    <property type="term" value="C:plasma membrane"/>
    <property type="evidence" value="ECO:0007669"/>
    <property type="project" value="UniProtKB-SubCell"/>
</dbReference>
<dbReference type="AlphaFoldDB" id="A0A5C5WCA2"/>
<evidence type="ECO:0000259" key="10">
    <source>
        <dbReference type="Pfam" id="PF21088"/>
    </source>
</evidence>
<keyword evidence="3" id="KW-1003">Cell membrane</keyword>
<dbReference type="Proteomes" id="UP000318995">
    <property type="component" value="Unassembled WGS sequence"/>
</dbReference>
<dbReference type="Gene3D" id="1.10.287.1260">
    <property type="match status" value="1"/>
</dbReference>
<dbReference type="Pfam" id="PF21082">
    <property type="entry name" value="MS_channel_3rd"/>
    <property type="match status" value="1"/>
</dbReference>
<dbReference type="InterPro" id="IPR011066">
    <property type="entry name" value="MscS_channel_C_sf"/>
</dbReference>
<keyword evidence="5 7" id="KW-1133">Transmembrane helix</keyword>
<dbReference type="InterPro" id="IPR049278">
    <property type="entry name" value="MS_channel_C"/>
</dbReference>
<comment type="similarity">
    <text evidence="2">Belongs to the MscS (TC 1.A.23) family.</text>
</comment>
<dbReference type="SUPFAM" id="SSF50182">
    <property type="entry name" value="Sm-like ribonucleoproteins"/>
    <property type="match status" value="1"/>
</dbReference>
<feature type="transmembrane region" description="Helical" evidence="7">
    <location>
        <begin position="96"/>
        <end position="115"/>
    </location>
</feature>
<dbReference type="OrthoDB" id="9809206at2"/>
<gene>
    <name evidence="11" type="primary">mscS</name>
    <name evidence="11" type="ORF">Pla111_13630</name>
</gene>
<dbReference type="SUPFAM" id="SSF82689">
    <property type="entry name" value="Mechanosensitive channel protein MscS (YggB), C-terminal domain"/>
    <property type="match status" value="1"/>
</dbReference>
<dbReference type="InterPro" id="IPR045275">
    <property type="entry name" value="MscS_archaea/bacteria_type"/>
</dbReference>
<feature type="transmembrane region" description="Helical" evidence="7">
    <location>
        <begin position="55"/>
        <end position="76"/>
    </location>
</feature>
<name>A0A5C5WCA2_9BACT</name>
<dbReference type="Pfam" id="PF21088">
    <property type="entry name" value="MS_channel_1st"/>
    <property type="match status" value="1"/>
</dbReference>
<accession>A0A5C5WCA2</accession>
<evidence type="ECO:0000259" key="9">
    <source>
        <dbReference type="Pfam" id="PF21082"/>
    </source>
</evidence>
<dbReference type="SUPFAM" id="SSF82861">
    <property type="entry name" value="Mechanosensitive channel protein MscS (YggB), transmembrane region"/>
    <property type="match status" value="1"/>
</dbReference>
<dbReference type="InterPro" id="IPR006686">
    <property type="entry name" value="MscS_channel_CS"/>
</dbReference>
<dbReference type="GO" id="GO:0008381">
    <property type="term" value="F:mechanosensitive monoatomic ion channel activity"/>
    <property type="evidence" value="ECO:0007669"/>
    <property type="project" value="InterPro"/>
</dbReference>
<dbReference type="InterPro" id="IPR011014">
    <property type="entry name" value="MscS_channel_TM-2"/>
</dbReference>
<dbReference type="PANTHER" id="PTHR30221:SF1">
    <property type="entry name" value="SMALL-CONDUCTANCE MECHANOSENSITIVE CHANNEL"/>
    <property type="match status" value="1"/>
</dbReference>
<proteinExistence type="inferred from homology"/>
<evidence type="ECO:0000313" key="11">
    <source>
        <dbReference type="EMBL" id="TWT47743.1"/>
    </source>
</evidence>
<protein>
    <submittedName>
        <fullName evidence="11">Small-conductance mechanosensitive channel</fullName>
    </submittedName>
</protein>
<keyword evidence="4 7" id="KW-0812">Transmembrane</keyword>
<evidence type="ECO:0000256" key="2">
    <source>
        <dbReference type="ARBA" id="ARBA00008017"/>
    </source>
</evidence>
<dbReference type="InterPro" id="IPR006685">
    <property type="entry name" value="MscS_channel_2nd"/>
</dbReference>